<keyword evidence="5" id="KW-1185">Reference proteome</keyword>
<evidence type="ECO:0000313" key="3">
    <source>
        <dbReference type="EMBL" id="MDV2683761.1"/>
    </source>
</evidence>
<dbReference type="RefSeq" id="WP_317121056.1">
    <property type="nucleotide sequence ID" value="NZ_JAWJBA010000001.1"/>
</dbReference>
<evidence type="ECO:0000256" key="2">
    <source>
        <dbReference type="SAM" id="MobiDB-lite"/>
    </source>
</evidence>
<comment type="caution">
    <text evidence="4">The sequence shown here is derived from an EMBL/GenBank/DDBJ whole genome shotgun (WGS) entry which is preliminary data.</text>
</comment>
<sequence>MNERQRDQHFRREVAIKIAEIEDKHCKPCMHNSSRRNKSTTHCRNCEFGKELVRYGELLTSKSKRRKESTKEQVSVKKKEAKQMSTSRNTDHDLVVNGLSRDKYMMLKDERKPDSELMKAYKLTSAKLTSTKEKWGLLGYRGNVKAGSIKKKVKAPENLVPMSKHDHAAITSTKSNDSLIDDYEKLKSEHEKLLDHNVGAAEEFLKLNNELEKSKETIFDLQNQISHKDHHIDALQDQVNELERLESIEEKYLATVTALKVHLPEVGEMK</sequence>
<evidence type="ECO:0000313" key="5">
    <source>
        <dbReference type="Proteomes" id="UP001287282"/>
    </source>
</evidence>
<keyword evidence="4" id="KW-0862">Zinc</keyword>
<gene>
    <name evidence="3" type="ORF">RYX56_05150</name>
    <name evidence="4" type="ORF">RYX56_05490</name>
</gene>
<dbReference type="GO" id="GO:0008270">
    <property type="term" value="F:zinc ion binding"/>
    <property type="evidence" value="ECO:0007669"/>
    <property type="project" value="UniProtKB-KW"/>
</dbReference>
<keyword evidence="4" id="KW-0479">Metal-binding</keyword>
<feature type="region of interest" description="Disordered" evidence="2">
    <location>
        <begin position="62"/>
        <end position="88"/>
    </location>
</feature>
<evidence type="ECO:0000313" key="4">
    <source>
        <dbReference type="EMBL" id="MDV2683827.1"/>
    </source>
</evidence>
<proteinExistence type="predicted"/>
<feature type="coiled-coil region" evidence="1">
    <location>
        <begin position="176"/>
        <end position="245"/>
    </location>
</feature>
<feature type="compositionally biased region" description="Basic and acidic residues" evidence="2">
    <location>
        <begin position="69"/>
        <end position="82"/>
    </location>
</feature>
<dbReference type="Proteomes" id="UP001287282">
    <property type="component" value="Unassembled WGS sequence"/>
</dbReference>
<organism evidence="4 5">
    <name type="scientific">Alkalihalophilus lindianensis</name>
    <dbReference type="NCBI Taxonomy" id="1630542"/>
    <lineage>
        <taxon>Bacteria</taxon>
        <taxon>Bacillati</taxon>
        <taxon>Bacillota</taxon>
        <taxon>Bacilli</taxon>
        <taxon>Bacillales</taxon>
        <taxon>Bacillaceae</taxon>
        <taxon>Alkalihalophilus</taxon>
    </lineage>
</organism>
<dbReference type="EMBL" id="JAWJBA010000001">
    <property type="protein sequence ID" value="MDV2683827.1"/>
    <property type="molecule type" value="Genomic_DNA"/>
</dbReference>
<name>A0ABU3X7F8_9BACI</name>
<reference evidence="4 5" key="1">
    <citation type="submission" date="2023-10" db="EMBL/GenBank/DDBJ databases">
        <title>Screening of Alkalihalobacillus lindianensis BZ-TG-R113 and Its Alleviation of Salt Stress on Rapeseed Growth.</title>
        <authorList>
            <person name="Zhao B."/>
            <person name="Guo T."/>
        </authorList>
    </citation>
    <scope>NUCLEOTIDE SEQUENCE [LARGE SCALE GENOMIC DNA]</scope>
    <source>
        <strain evidence="4 5">BZ-TG-R113</strain>
    </source>
</reference>
<accession>A0ABU3X7F8</accession>
<keyword evidence="1" id="KW-0175">Coiled coil</keyword>
<protein>
    <submittedName>
        <fullName evidence="4">Zinc-finger domain-containing protein</fullName>
    </submittedName>
</protein>
<evidence type="ECO:0000256" key="1">
    <source>
        <dbReference type="SAM" id="Coils"/>
    </source>
</evidence>
<dbReference type="EMBL" id="JAWJBA010000001">
    <property type="protein sequence ID" value="MDV2683761.1"/>
    <property type="molecule type" value="Genomic_DNA"/>
</dbReference>
<keyword evidence="4" id="KW-0863">Zinc-finger</keyword>